<dbReference type="GeneID" id="31006583"/>
<dbReference type="STRING" id="1441469.A0A225AG71"/>
<feature type="transmembrane region" description="Helical" evidence="8">
    <location>
        <begin position="94"/>
        <end position="114"/>
    </location>
</feature>
<dbReference type="Pfam" id="PF20684">
    <property type="entry name" value="Fung_rhodopsin"/>
    <property type="match status" value="1"/>
</dbReference>
<feature type="transmembrane region" description="Helical" evidence="8">
    <location>
        <begin position="216"/>
        <end position="234"/>
    </location>
</feature>
<comment type="caution">
    <text evidence="10">The sequence shown here is derived from an EMBL/GenBank/DDBJ whole genome shotgun (WGS) entry which is preliminary data.</text>
</comment>
<feature type="compositionally biased region" description="Basic residues" evidence="7">
    <location>
        <begin position="414"/>
        <end position="438"/>
    </location>
</feature>
<feature type="region of interest" description="Disordered" evidence="7">
    <location>
        <begin position="290"/>
        <end position="322"/>
    </location>
</feature>
<evidence type="ECO:0000256" key="4">
    <source>
        <dbReference type="ARBA" id="ARBA00023136"/>
    </source>
</evidence>
<dbReference type="InterPro" id="IPR052337">
    <property type="entry name" value="SAT4-like"/>
</dbReference>
<feature type="compositionally biased region" description="Low complexity" evidence="7">
    <location>
        <begin position="439"/>
        <end position="451"/>
    </location>
</feature>
<evidence type="ECO:0000256" key="1">
    <source>
        <dbReference type="ARBA" id="ARBA00004141"/>
    </source>
</evidence>
<feature type="transmembrane region" description="Helical" evidence="8">
    <location>
        <begin position="183"/>
        <end position="204"/>
    </location>
</feature>
<evidence type="ECO:0000256" key="8">
    <source>
        <dbReference type="SAM" id="Phobius"/>
    </source>
</evidence>
<feature type="region of interest" description="Disordered" evidence="7">
    <location>
        <begin position="388"/>
        <end position="459"/>
    </location>
</feature>
<evidence type="ECO:0000313" key="10">
    <source>
        <dbReference type="EMBL" id="OKL58153.1"/>
    </source>
</evidence>
<comment type="subcellular location">
    <subcellularLocation>
        <location evidence="1">Membrane</location>
        <topology evidence="1">Multi-pass membrane protein</topology>
    </subcellularLocation>
</comment>
<accession>A0A225AG71</accession>
<comment type="similarity">
    <text evidence="5">Belongs to the SAT4 family.</text>
</comment>
<feature type="transmembrane region" description="Helical" evidence="8">
    <location>
        <begin position="20"/>
        <end position="39"/>
    </location>
</feature>
<keyword evidence="3 8" id="KW-1133">Transmembrane helix</keyword>
<keyword evidence="11" id="KW-1185">Reference proteome</keyword>
<dbReference type="RefSeq" id="XP_020118274.1">
    <property type="nucleotide sequence ID" value="XM_020269148.1"/>
</dbReference>
<dbReference type="Proteomes" id="UP000214365">
    <property type="component" value="Unassembled WGS sequence"/>
</dbReference>
<dbReference type="AlphaFoldDB" id="A0A225AG71"/>
<feature type="transmembrane region" description="Helical" evidence="8">
    <location>
        <begin position="254"/>
        <end position="278"/>
    </location>
</feature>
<proteinExistence type="inferred from homology"/>
<dbReference type="GO" id="GO:0016020">
    <property type="term" value="C:membrane"/>
    <property type="evidence" value="ECO:0007669"/>
    <property type="project" value="UniProtKB-SubCell"/>
</dbReference>
<dbReference type="InterPro" id="IPR049326">
    <property type="entry name" value="Rhodopsin_dom_fungi"/>
</dbReference>
<dbReference type="PANTHER" id="PTHR33048">
    <property type="entry name" value="PTH11-LIKE INTEGRAL MEMBRANE PROTEIN (AFU_ORTHOLOGUE AFUA_5G11245)"/>
    <property type="match status" value="1"/>
</dbReference>
<gene>
    <name evidence="10" type="ORF">UA08_06828</name>
</gene>
<dbReference type="PANTHER" id="PTHR33048:SF162">
    <property type="entry name" value="SATRATOXIN BIOSYNTHESIS SC1 CLUSTER PROTEIN 4"/>
    <property type="match status" value="1"/>
</dbReference>
<keyword evidence="6" id="KW-0175">Coiled coil</keyword>
<sequence>MSATATEVLVSKSQVLSTGYATLAIASVFTAARFVLRCTHRWGEFQIEDGFCILSWASFLTMVVLYSVVAPSLYRVDNAISTGQLYASIEKDALFIVEIFFANTMVFWIVLWSVKLSLLFLYRRLFTGLPDQMRWWWGVLILTLVMFVGCLITNFVSCQSMHAWFTPGECSTHRDDVAQVASLYFSFAVDVLTDIMIMLLPWKLIWLLRLPTQEKLGLGAVFCVGIVCIIMAIVRTVQVGLESRSDTTPSSSWLMFWGEIEGAIAVVVGTLPSFAIFFRRRQQTRRYANYPDYATPGSKSRKPPSQGVPLSDRSGSDRPIYSHSNGMELNGISVTRTLQICIIQYPRRSALGVHELFATLRFAVRVAPQWPEFQHQRGGQLAVDMDSTSMSLSDSPVHMNESITRVSVKTPPKPNKKQTKKHKIHLKASTSSKRRRTSSRSPLPSSPSLSSRKSDITNTEEHVELGLSTVEHSDELQSAINTIQTHLNCLHTLRTQNSQPQQEREQLKQKVDDKDACIWEMKEYNENLQARVNELESQCDALRDKLCKIRRLSGADVSREKDESE</sequence>
<evidence type="ECO:0000256" key="5">
    <source>
        <dbReference type="ARBA" id="ARBA00038359"/>
    </source>
</evidence>
<dbReference type="OrthoDB" id="444631at2759"/>
<evidence type="ECO:0000256" key="2">
    <source>
        <dbReference type="ARBA" id="ARBA00022692"/>
    </source>
</evidence>
<keyword evidence="4 8" id="KW-0472">Membrane</keyword>
<feature type="transmembrane region" description="Helical" evidence="8">
    <location>
        <begin position="135"/>
        <end position="156"/>
    </location>
</feature>
<reference evidence="10 11" key="1">
    <citation type="submission" date="2015-06" db="EMBL/GenBank/DDBJ databases">
        <title>Talaromyces atroroseus IBT 11181 draft genome.</title>
        <authorList>
            <person name="Rasmussen K.B."/>
            <person name="Rasmussen S."/>
            <person name="Petersen B."/>
            <person name="Sicheritz-Ponten T."/>
            <person name="Mortensen U.H."/>
            <person name="Thrane U."/>
        </authorList>
    </citation>
    <scope>NUCLEOTIDE SEQUENCE [LARGE SCALE GENOMIC DNA]</scope>
    <source>
        <strain evidence="10 11">IBT 11181</strain>
    </source>
</reference>
<feature type="domain" description="Rhodopsin" evidence="9">
    <location>
        <begin position="32"/>
        <end position="279"/>
    </location>
</feature>
<evidence type="ECO:0000313" key="11">
    <source>
        <dbReference type="Proteomes" id="UP000214365"/>
    </source>
</evidence>
<evidence type="ECO:0000259" key="9">
    <source>
        <dbReference type="Pfam" id="PF20684"/>
    </source>
</evidence>
<keyword evidence="2 8" id="KW-0812">Transmembrane</keyword>
<feature type="coiled-coil region" evidence="6">
    <location>
        <begin position="518"/>
        <end position="545"/>
    </location>
</feature>
<evidence type="ECO:0000256" key="7">
    <source>
        <dbReference type="SAM" id="MobiDB-lite"/>
    </source>
</evidence>
<evidence type="ECO:0000256" key="6">
    <source>
        <dbReference type="SAM" id="Coils"/>
    </source>
</evidence>
<protein>
    <recommendedName>
        <fullName evidence="9">Rhodopsin domain-containing protein</fullName>
    </recommendedName>
</protein>
<dbReference type="EMBL" id="LFMY01000010">
    <property type="protein sequence ID" value="OKL58153.1"/>
    <property type="molecule type" value="Genomic_DNA"/>
</dbReference>
<evidence type="ECO:0000256" key="3">
    <source>
        <dbReference type="ARBA" id="ARBA00022989"/>
    </source>
</evidence>
<feature type="transmembrane region" description="Helical" evidence="8">
    <location>
        <begin position="51"/>
        <end position="74"/>
    </location>
</feature>
<name>A0A225AG71_TALAT</name>
<organism evidence="10 11">
    <name type="scientific">Talaromyces atroroseus</name>
    <dbReference type="NCBI Taxonomy" id="1441469"/>
    <lineage>
        <taxon>Eukaryota</taxon>
        <taxon>Fungi</taxon>
        <taxon>Dikarya</taxon>
        <taxon>Ascomycota</taxon>
        <taxon>Pezizomycotina</taxon>
        <taxon>Eurotiomycetes</taxon>
        <taxon>Eurotiomycetidae</taxon>
        <taxon>Eurotiales</taxon>
        <taxon>Trichocomaceae</taxon>
        <taxon>Talaromyces</taxon>
        <taxon>Talaromyces sect. Trachyspermi</taxon>
    </lineage>
</organism>